<comment type="caution">
    <text evidence="2">The sequence shown here is derived from an EMBL/GenBank/DDBJ whole genome shotgun (WGS) entry which is preliminary data.</text>
</comment>
<protein>
    <submittedName>
        <fullName evidence="2">Uncharacterized protein</fullName>
    </submittedName>
</protein>
<dbReference type="EMBL" id="BAAAEW010000011">
    <property type="protein sequence ID" value="GAA0750337.1"/>
    <property type="molecule type" value="Genomic_DNA"/>
</dbReference>
<proteinExistence type="predicted"/>
<accession>A0ABN1JZL3</accession>
<reference evidence="2 3" key="1">
    <citation type="journal article" date="2019" name="Int. J. Syst. Evol. Microbiol.">
        <title>The Global Catalogue of Microorganisms (GCM) 10K type strain sequencing project: providing services to taxonomists for standard genome sequencing and annotation.</title>
        <authorList>
            <consortium name="The Broad Institute Genomics Platform"/>
            <consortium name="The Broad Institute Genome Sequencing Center for Infectious Disease"/>
            <person name="Wu L."/>
            <person name="Ma J."/>
        </authorList>
    </citation>
    <scope>NUCLEOTIDE SEQUENCE [LARGE SCALE GENOMIC DNA]</scope>
    <source>
        <strain evidence="2 3">JCM 15503</strain>
    </source>
</reference>
<evidence type="ECO:0000256" key="1">
    <source>
        <dbReference type="SAM" id="MobiDB-lite"/>
    </source>
</evidence>
<evidence type="ECO:0000313" key="3">
    <source>
        <dbReference type="Proteomes" id="UP001500279"/>
    </source>
</evidence>
<gene>
    <name evidence="2" type="ORF">GCM10009107_21860</name>
</gene>
<evidence type="ECO:0000313" key="2">
    <source>
        <dbReference type="EMBL" id="GAA0750337.1"/>
    </source>
</evidence>
<name>A0ABN1JZL3_9BURK</name>
<organism evidence="2 3">
    <name type="scientific">Ideonella azotifigens</name>
    <dbReference type="NCBI Taxonomy" id="513160"/>
    <lineage>
        <taxon>Bacteria</taxon>
        <taxon>Pseudomonadati</taxon>
        <taxon>Pseudomonadota</taxon>
        <taxon>Betaproteobacteria</taxon>
        <taxon>Burkholderiales</taxon>
        <taxon>Sphaerotilaceae</taxon>
        <taxon>Ideonella</taxon>
    </lineage>
</organism>
<sequence>MPIQRALGAKAASERPLSLDETSPVSLPTDGDAARVEALVVALDPLSNTEARRCAEAFALQDVELFWSAVEDGDYEFMATRPLDLQWMVGLWNQRKTLGSYRDLIEVNVTNRLREFNDSYEAAGEVLSVDLLRTGAVALAAAAEFGSSAFFVLEPGVVPAAGELAPHTILTDWGPTEVRRLLATAVFDEASFGRVKFHHRSIREYLAAHWVARQLELGVPLLRLQGLFAASLYGAPVLIPSRRAALSWLATISVEVREWVVRDFPEVLFYEGDPQAWDGLSVTQ</sequence>
<feature type="region of interest" description="Disordered" evidence="1">
    <location>
        <begin position="1"/>
        <end position="29"/>
    </location>
</feature>
<dbReference type="Proteomes" id="UP001500279">
    <property type="component" value="Unassembled WGS sequence"/>
</dbReference>
<keyword evidence="3" id="KW-1185">Reference proteome</keyword>